<evidence type="ECO:0000259" key="2">
    <source>
        <dbReference type="PROSITE" id="PS50004"/>
    </source>
</evidence>
<evidence type="ECO:0000313" key="4">
    <source>
        <dbReference type="Proteomes" id="UP001321749"/>
    </source>
</evidence>
<proteinExistence type="predicted"/>
<feature type="compositionally biased region" description="Basic residues" evidence="1">
    <location>
        <begin position="403"/>
        <end position="414"/>
    </location>
</feature>
<dbReference type="SMART" id="SM00239">
    <property type="entry name" value="C2"/>
    <property type="match status" value="1"/>
</dbReference>
<protein>
    <recommendedName>
        <fullName evidence="2">C2 domain-containing protein</fullName>
    </recommendedName>
</protein>
<dbReference type="AlphaFoldDB" id="A0AAV9HQH7"/>
<evidence type="ECO:0000313" key="3">
    <source>
        <dbReference type="EMBL" id="KAK4462608.1"/>
    </source>
</evidence>
<dbReference type="PROSITE" id="PS50004">
    <property type="entry name" value="C2"/>
    <property type="match status" value="1"/>
</dbReference>
<dbReference type="Proteomes" id="UP001321749">
    <property type="component" value="Unassembled WGS sequence"/>
</dbReference>
<dbReference type="PANTHER" id="PTHR47800">
    <property type="entry name" value="C2 DOMAIN-CONTAINING PROTEIN"/>
    <property type="match status" value="1"/>
</dbReference>
<dbReference type="GO" id="GO:0010628">
    <property type="term" value="P:positive regulation of gene expression"/>
    <property type="evidence" value="ECO:0007669"/>
    <property type="project" value="TreeGrafter"/>
</dbReference>
<dbReference type="InterPro" id="IPR000008">
    <property type="entry name" value="C2_dom"/>
</dbReference>
<dbReference type="InterPro" id="IPR035892">
    <property type="entry name" value="C2_domain_sf"/>
</dbReference>
<feature type="compositionally biased region" description="Pro residues" evidence="1">
    <location>
        <begin position="422"/>
        <end position="442"/>
    </location>
</feature>
<reference evidence="3" key="2">
    <citation type="submission" date="2023-06" db="EMBL/GenBank/DDBJ databases">
        <authorList>
            <consortium name="Lawrence Berkeley National Laboratory"/>
            <person name="Mondo S.J."/>
            <person name="Hensen N."/>
            <person name="Bonometti L."/>
            <person name="Westerberg I."/>
            <person name="Brannstrom I.O."/>
            <person name="Guillou S."/>
            <person name="Cros-Aarteil S."/>
            <person name="Calhoun S."/>
            <person name="Haridas S."/>
            <person name="Kuo A."/>
            <person name="Pangilinan J."/>
            <person name="Riley R."/>
            <person name="Labutti K."/>
            <person name="Andreopoulos B."/>
            <person name="Lipzen A."/>
            <person name="Chen C."/>
            <person name="Yanf M."/>
            <person name="Daum C."/>
            <person name="Ng V."/>
            <person name="Clum A."/>
            <person name="Steindorff A."/>
            <person name="Ohm R."/>
            <person name="Martin F."/>
            <person name="Silar P."/>
            <person name="Natvig D."/>
            <person name="Lalanne C."/>
            <person name="Gautier V."/>
            <person name="Ament-Velasquez S.L."/>
            <person name="Kruys A."/>
            <person name="Hutchinson M.I."/>
            <person name="Powell A.J."/>
            <person name="Barry K."/>
            <person name="Miller A.N."/>
            <person name="Grigoriev I.V."/>
            <person name="Debuchy R."/>
            <person name="Gladieux P."/>
            <person name="Thoren M.H."/>
            <person name="Johannesson H."/>
        </authorList>
    </citation>
    <scope>NUCLEOTIDE SEQUENCE</scope>
    <source>
        <strain evidence="3">PSN324</strain>
    </source>
</reference>
<gene>
    <name evidence="3" type="ORF">QBC42DRAFT_267585</name>
</gene>
<evidence type="ECO:0000256" key="1">
    <source>
        <dbReference type="SAM" id="MobiDB-lite"/>
    </source>
</evidence>
<dbReference type="PANTHER" id="PTHR47800:SF5">
    <property type="entry name" value="FER-1-LIKE PROTEIN 6"/>
    <property type="match status" value="1"/>
</dbReference>
<dbReference type="Pfam" id="PF00168">
    <property type="entry name" value="C2"/>
    <property type="match status" value="1"/>
</dbReference>
<feature type="region of interest" description="Disordered" evidence="1">
    <location>
        <begin position="1"/>
        <end position="54"/>
    </location>
</feature>
<name>A0AAV9HQH7_9PEZI</name>
<accession>A0AAV9HQH7</accession>
<feature type="region of interest" description="Disordered" evidence="1">
    <location>
        <begin position="403"/>
        <end position="450"/>
    </location>
</feature>
<dbReference type="EMBL" id="MU864970">
    <property type="protein sequence ID" value="KAK4462608.1"/>
    <property type="molecule type" value="Genomic_DNA"/>
</dbReference>
<dbReference type="SUPFAM" id="SSF49562">
    <property type="entry name" value="C2 domain (Calcium/lipid-binding domain, CaLB)"/>
    <property type="match status" value="1"/>
</dbReference>
<reference evidence="3" key="1">
    <citation type="journal article" date="2023" name="Mol. Phylogenet. Evol.">
        <title>Genome-scale phylogeny and comparative genomics of the fungal order Sordariales.</title>
        <authorList>
            <person name="Hensen N."/>
            <person name="Bonometti L."/>
            <person name="Westerberg I."/>
            <person name="Brannstrom I.O."/>
            <person name="Guillou S."/>
            <person name="Cros-Aarteil S."/>
            <person name="Calhoun S."/>
            <person name="Haridas S."/>
            <person name="Kuo A."/>
            <person name="Mondo S."/>
            <person name="Pangilinan J."/>
            <person name="Riley R."/>
            <person name="LaButti K."/>
            <person name="Andreopoulos B."/>
            <person name="Lipzen A."/>
            <person name="Chen C."/>
            <person name="Yan M."/>
            <person name="Daum C."/>
            <person name="Ng V."/>
            <person name="Clum A."/>
            <person name="Steindorff A."/>
            <person name="Ohm R.A."/>
            <person name="Martin F."/>
            <person name="Silar P."/>
            <person name="Natvig D.O."/>
            <person name="Lalanne C."/>
            <person name="Gautier V."/>
            <person name="Ament-Velasquez S.L."/>
            <person name="Kruys A."/>
            <person name="Hutchinson M.I."/>
            <person name="Powell A.J."/>
            <person name="Barry K."/>
            <person name="Miller A.N."/>
            <person name="Grigoriev I.V."/>
            <person name="Debuchy R."/>
            <person name="Gladieux P."/>
            <person name="Hiltunen Thoren M."/>
            <person name="Johannesson H."/>
        </authorList>
    </citation>
    <scope>NUCLEOTIDE SEQUENCE</scope>
    <source>
        <strain evidence="3">PSN324</strain>
    </source>
</reference>
<dbReference type="Gene3D" id="2.60.40.150">
    <property type="entry name" value="C2 domain"/>
    <property type="match status" value="1"/>
</dbReference>
<comment type="caution">
    <text evidence="3">The sequence shown here is derived from an EMBL/GenBank/DDBJ whole genome shotgun (WGS) entry which is preliminary data.</text>
</comment>
<feature type="compositionally biased region" description="Basic and acidic residues" evidence="1">
    <location>
        <begin position="1"/>
        <end position="36"/>
    </location>
</feature>
<feature type="region of interest" description="Disordered" evidence="1">
    <location>
        <begin position="556"/>
        <end position="664"/>
    </location>
</feature>
<feature type="domain" description="C2" evidence="2">
    <location>
        <begin position="40"/>
        <end position="172"/>
    </location>
</feature>
<keyword evidence="4" id="KW-1185">Reference proteome</keyword>
<sequence>MSDPSEAKDSPEQAGDLHPKPSDLHGKYLKEEEKIKSIKSKPAGGFDQTPLPDAPPGYTIKITFHQANLPIADAHLMSSDPFIHATLTAEIPKRHKEDPPLTHRTRTCRRTTKPVWNEDWIVANVPASGFLLKCRIYDEDWPDHDDRLGNVTIRIPSLDENWQEFGPQGRTFNVKKRSGSKRAYLFHCIRSQFAGEPLTPTLQLGIEVLGKSDPPHAQMYTVGPTTWVKHFSPMIGRLTGVKVNKDENNDASSIRSDDRKSKKFNFQATQIQLNGPVPPELYHRYVEFRPLIGKMFSSKGLRGRILNAVLHKQHRRIYNYDSSTEYGSFEPCTEEASLQFLRMAHFDEGGRIFTYVITLDGLMRFTETGKEFGIDLLSKHSMHSDVATYIACSGEFFIRRHARSRHHHAHRHHSSSSQSTPTHPPTSPLPDGPPNSAPPPNPNLYQLFIDNDSGTYRPDKSILPLLQKFLEKNFPGLQVRAMHCEDEELVKMKKEQLETKKREGAKVRMVLNRSPTSSSFSSDDESRLGDLEAIEDEFEAGVTSKKEKAFDLLHDPSGWKDYVRDMRSKRQRKGKGKEKEKGVTVNGNQGGVGDGEGQSKEKAEGESSVAGGSGQKERIQEEDEDGEAVGSADEKKGFTKTEGSTEEGGRVNADAVAGDGEGTK</sequence>
<organism evidence="3 4">
    <name type="scientific">Cladorrhinum samala</name>
    <dbReference type="NCBI Taxonomy" id="585594"/>
    <lineage>
        <taxon>Eukaryota</taxon>
        <taxon>Fungi</taxon>
        <taxon>Dikarya</taxon>
        <taxon>Ascomycota</taxon>
        <taxon>Pezizomycotina</taxon>
        <taxon>Sordariomycetes</taxon>
        <taxon>Sordariomycetidae</taxon>
        <taxon>Sordariales</taxon>
        <taxon>Podosporaceae</taxon>
        <taxon>Cladorrhinum</taxon>
    </lineage>
</organism>
<feature type="compositionally biased region" description="Basic and acidic residues" evidence="1">
    <location>
        <begin position="556"/>
        <end position="568"/>
    </location>
</feature>